<dbReference type="Proteomes" id="UP000683246">
    <property type="component" value="Chromosome"/>
</dbReference>
<evidence type="ECO:0000313" key="1">
    <source>
        <dbReference type="EMBL" id="QUI23547.1"/>
    </source>
</evidence>
<organism evidence="1 2">
    <name type="scientific">Vallitalea pronyensis</name>
    <dbReference type="NCBI Taxonomy" id="1348613"/>
    <lineage>
        <taxon>Bacteria</taxon>
        <taxon>Bacillati</taxon>
        <taxon>Bacillota</taxon>
        <taxon>Clostridia</taxon>
        <taxon>Lachnospirales</taxon>
        <taxon>Vallitaleaceae</taxon>
        <taxon>Vallitalea</taxon>
    </lineage>
</organism>
<evidence type="ECO:0000313" key="2">
    <source>
        <dbReference type="Proteomes" id="UP000683246"/>
    </source>
</evidence>
<name>A0A8J8SHL2_9FIRM</name>
<sequence>MKHNQLLSCPNCGSCKLLAKHKTSFVYSYRLNVQEMNHLDHLSFEFDNRERGESSQYLECERCGATIPCEFHLDPDDFDFTIMQKAIRSDHTSKPEFLG</sequence>
<keyword evidence="2" id="KW-1185">Reference proteome</keyword>
<protein>
    <submittedName>
        <fullName evidence="1">Uncharacterized protein</fullName>
    </submittedName>
</protein>
<gene>
    <name evidence="1" type="ORF">HZI73_15190</name>
</gene>
<reference evidence="1" key="1">
    <citation type="submission" date="2020-07" db="EMBL/GenBank/DDBJ databases">
        <title>Vallitalea pronyensis genome.</title>
        <authorList>
            <person name="Postec A."/>
        </authorList>
    </citation>
    <scope>NUCLEOTIDE SEQUENCE</scope>
    <source>
        <strain evidence="1">FatNI3</strain>
    </source>
</reference>
<proteinExistence type="predicted"/>
<dbReference type="EMBL" id="CP058649">
    <property type="protein sequence ID" value="QUI23547.1"/>
    <property type="molecule type" value="Genomic_DNA"/>
</dbReference>
<dbReference type="KEGG" id="vpy:HZI73_15190"/>
<dbReference type="AlphaFoldDB" id="A0A8J8SHL2"/>
<dbReference type="RefSeq" id="WP_212694232.1">
    <property type="nucleotide sequence ID" value="NZ_CP058649.1"/>
</dbReference>
<accession>A0A8J8SHL2</accession>